<name>A0A5C3M7U6_9AGAR</name>
<organism evidence="1 2">
    <name type="scientific">Crucibulum laeve</name>
    <dbReference type="NCBI Taxonomy" id="68775"/>
    <lineage>
        <taxon>Eukaryota</taxon>
        <taxon>Fungi</taxon>
        <taxon>Dikarya</taxon>
        <taxon>Basidiomycota</taxon>
        <taxon>Agaricomycotina</taxon>
        <taxon>Agaricomycetes</taxon>
        <taxon>Agaricomycetidae</taxon>
        <taxon>Agaricales</taxon>
        <taxon>Agaricineae</taxon>
        <taxon>Nidulariaceae</taxon>
        <taxon>Crucibulum</taxon>
    </lineage>
</organism>
<protein>
    <recommendedName>
        <fullName evidence="3">F-box domain-containing protein</fullName>
    </recommendedName>
</protein>
<dbReference type="OrthoDB" id="2788229at2759"/>
<evidence type="ECO:0000313" key="1">
    <source>
        <dbReference type="EMBL" id="TFK40745.1"/>
    </source>
</evidence>
<dbReference type="Proteomes" id="UP000308652">
    <property type="component" value="Unassembled WGS sequence"/>
</dbReference>
<dbReference type="STRING" id="68775.A0A5C3M7U6"/>
<accession>A0A5C3M7U6</accession>
<evidence type="ECO:0008006" key="3">
    <source>
        <dbReference type="Google" id="ProtNLM"/>
    </source>
</evidence>
<proteinExistence type="predicted"/>
<dbReference type="AlphaFoldDB" id="A0A5C3M7U6"/>
<sequence length="375" mass="42086">MSPATDHQFILEQPREIIDLIFSYLRGDRKSLLACCSSHSFLRSSATRGLVGPNIELTPNAFACLLPVLATPSKTLCEALQHTTTVVLNWQHSTPPLTCYQWNQDTAPFPNLLHLRLFRIRFHTLCQFMDFVCTLSPLEALSISELEWERTGGVPPAGGYRCLRQQFRFSFLDLQEHNAQDVTQWILAHNPRPTIDVLHIDVRTPKSKGAVCNLIQSRQHSLSELQFEVLYAEDIPLCPKGFPGLCYPTNLRHLHLHNLIPPGNAGITAMRPDTISLLLSDVRSSHLEEITITVLLNQSRELDLFDWGSANEQLSIARFPGLKKVRVRISGLEVNSDVALVAHSLSERRLPAAQEQGILVLEFQGSWISYEAGSG</sequence>
<reference evidence="1 2" key="1">
    <citation type="journal article" date="2019" name="Nat. Ecol. Evol.">
        <title>Megaphylogeny resolves global patterns of mushroom evolution.</title>
        <authorList>
            <person name="Varga T."/>
            <person name="Krizsan K."/>
            <person name="Foldi C."/>
            <person name="Dima B."/>
            <person name="Sanchez-Garcia M."/>
            <person name="Sanchez-Ramirez S."/>
            <person name="Szollosi G.J."/>
            <person name="Szarkandi J.G."/>
            <person name="Papp V."/>
            <person name="Albert L."/>
            <person name="Andreopoulos W."/>
            <person name="Angelini C."/>
            <person name="Antonin V."/>
            <person name="Barry K.W."/>
            <person name="Bougher N.L."/>
            <person name="Buchanan P."/>
            <person name="Buyck B."/>
            <person name="Bense V."/>
            <person name="Catcheside P."/>
            <person name="Chovatia M."/>
            <person name="Cooper J."/>
            <person name="Damon W."/>
            <person name="Desjardin D."/>
            <person name="Finy P."/>
            <person name="Geml J."/>
            <person name="Haridas S."/>
            <person name="Hughes K."/>
            <person name="Justo A."/>
            <person name="Karasinski D."/>
            <person name="Kautmanova I."/>
            <person name="Kiss B."/>
            <person name="Kocsube S."/>
            <person name="Kotiranta H."/>
            <person name="LaButti K.M."/>
            <person name="Lechner B.E."/>
            <person name="Liimatainen K."/>
            <person name="Lipzen A."/>
            <person name="Lukacs Z."/>
            <person name="Mihaltcheva S."/>
            <person name="Morgado L.N."/>
            <person name="Niskanen T."/>
            <person name="Noordeloos M.E."/>
            <person name="Ohm R.A."/>
            <person name="Ortiz-Santana B."/>
            <person name="Ovrebo C."/>
            <person name="Racz N."/>
            <person name="Riley R."/>
            <person name="Savchenko A."/>
            <person name="Shiryaev A."/>
            <person name="Soop K."/>
            <person name="Spirin V."/>
            <person name="Szebenyi C."/>
            <person name="Tomsovsky M."/>
            <person name="Tulloss R.E."/>
            <person name="Uehling J."/>
            <person name="Grigoriev I.V."/>
            <person name="Vagvolgyi C."/>
            <person name="Papp T."/>
            <person name="Martin F.M."/>
            <person name="Miettinen O."/>
            <person name="Hibbett D.S."/>
            <person name="Nagy L.G."/>
        </authorList>
    </citation>
    <scope>NUCLEOTIDE SEQUENCE [LARGE SCALE GENOMIC DNA]</scope>
    <source>
        <strain evidence="1 2">CBS 166.37</strain>
    </source>
</reference>
<gene>
    <name evidence="1" type="ORF">BDQ12DRAFT_664441</name>
</gene>
<dbReference type="EMBL" id="ML213596">
    <property type="protein sequence ID" value="TFK40745.1"/>
    <property type="molecule type" value="Genomic_DNA"/>
</dbReference>
<keyword evidence="2" id="KW-1185">Reference proteome</keyword>
<evidence type="ECO:0000313" key="2">
    <source>
        <dbReference type="Proteomes" id="UP000308652"/>
    </source>
</evidence>